<dbReference type="RefSeq" id="XP_035340536.1">
    <property type="nucleotide sequence ID" value="XM_035484643.1"/>
</dbReference>
<protein>
    <recommendedName>
        <fullName evidence="7">Major facilitator superfamily (MFS) profile domain-containing protein</fullName>
    </recommendedName>
</protein>
<evidence type="ECO:0000313" key="9">
    <source>
        <dbReference type="Proteomes" id="UP000509510"/>
    </source>
</evidence>
<dbReference type="FunFam" id="1.20.1250.20:FF:000013">
    <property type="entry name" value="MFS general substrate transporter"/>
    <property type="match status" value="1"/>
</dbReference>
<organism evidence="8 9">
    <name type="scientific">Talaromyces rugulosus</name>
    <name type="common">Penicillium rugulosum</name>
    <dbReference type="NCBI Taxonomy" id="121627"/>
    <lineage>
        <taxon>Eukaryota</taxon>
        <taxon>Fungi</taxon>
        <taxon>Dikarya</taxon>
        <taxon>Ascomycota</taxon>
        <taxon>Pezizomycotina</taxon>
        <taxon>Eurotiomycetes</taxon>
        <taxon>Eurotiomycetidae</taxon>
        <taxon>Eurotiales</taxon>
        <taxon>Trichocomaceae</taxon>
        <taxon>Talaromyces</taxon>
        <taxon>Talaromyces sect. Islandici</taxon>
    </lineage>
</organism>
<dbReference type="PROSITE" id="PS50850">
    <property type="entry name" value="MFS"/>
    <property type="match status" value="1"/>
</dbReference>
<feature type="transmembrane region" description="Helical" evidence="6">
    <location>
        <begin position="187"/>
        <end position="207"/>
    </location>
</feature>
<dbReference type="InterPro" id="IPR011701">
    <property type="entry name" value="MFS"/>
</dbReference>
<sequence>MADRKSVDSQQEVVEDVDITLKGLPLSAESAMPPALAALSDEEYARVGRSAVWKLDLRVMPAVSIMYILNYLDRQNIASAKLANIVEDLHMTSVQFQTCVSLLFVGYILMQVPSNMIASKTKYPGIYLCAAMAVWGIISACTAAVQSFSGLVAARFFLGFVEAAFLPGVVYYISLFYNRQQITLRTAIFYSGSQIGNAFGPLLAIGILEMDGMQGISGWRWLFIIEGVATVFFAIVFAVIMPSSLQGIGGTSELESEYLRYNYAKDIGQQDHREEASAWAGAKLAVQDPKTWLLMATLWATYVSAAVVNWFPSVVATLGYDRNTTYGLTAPPYILCCFVMLLNGFHSDKKQERFLHVAVPLAVAVVANIVAVSSLNTGARYFAMMLMPGSCYSATAVILSWITGSISQPATKRAAAIALINAVCNTPNIWTSYIYFGAPRYLAAFILNMAMAGLAILFAAMTYMYLRRQNAKLDRGEDLGKNGPTPVQQAAGFRYLA</sequence>
<keyword evidence="2" id="KW-0813">Transport</keyword>
<dbReference type="PANTHER" id="PTHR43791:SF23">
    <property type="entry name" value="MAJOR FACILITATOR SUPERFAMILY (MFS) PROFILE DOMAIN-CONTAINING PROTEIN"/>
    <property type="match status" value="1"/>
</dbReference>
<dbReference type="FunFam" id="1.20.1250.20:FF:000057">
    <property type="entry name" value="MFS general substrate transporter"/>
    <property type="match status" value="1"/>
</dbReference>
<dbReference type="InterPro" id="IPR036259">
    <property type="entry name" value="MFS_trans_sf"/>
</dbReference>
<dbReference type="Gene3D" id="1.20.1250.20">
    <property type="entry name" value="MFS general substrate transporter like domains"/>
    <property type="match status" value="1"/>
</dbReference>
<dbReference type="GO" id="GO:0016020">
    <property type="term" value="C:membrane"/>
    <property type="evidence" value="ECO:0007669"/>
    <property type="project" value="UniProtKB-SubCell"/>
</dbReference>
<feature type="transmembrane region" description="Helical" evidence="6">
    <location>
        <begin position="442"/>
        <end position="466"/>
    </location>
</feature>
<feature type="transmembrane region" description="Helical" evidence="6">
    <location>
        <begin position="414"/>
        <end position="436"/>
    </location>
</feature>
<evidence type="ECO:0000256" key="1">
    <source>
        <dbReference type="ARBA" id="ARBA00004141"/>
    </source>
</evidence>
<feature type="transmembrane region" description="Helical" evidence="6">
    <location>
        <begin position="381"/>
        <end position="402"/>
    </location>
</feature>
<feature type="transmembrane region" description="Helical" evidence="6">
    <location>
        <begin position="125"/>
        <end position="146"/>
    </location>
</feature>
<reference evidence="9" key="1">
    <citation type="submission" date="2020-06" db="EMBL/GenBank/DDBJ databases">
        <title>A chromosome-scale genome assembly of Talaromyces rugulosus W13939.</title>
        <authorList>
            <person name="Wang B."/>
            <person name="Guo L."/>
            <person name="Ye K."/>
            <person name="Wang L."/>
        </authorList>
    </citation>
    <scope>NUCLEOTIDE SEQUENCE [LARGE SCALE GENOMIC DNA]</scope>
    <source>
        <strain evidence="9">W13939</strain>
    </source>
</reference>
<evidence type="ECO:0000256" key="3">
    <source>
        <dbReference type="ARBA" id="ARBA00022692"/>
    </source>
</evidence>
<keyword evidence="4 6" id="KW-1133">Transmembrane helix</keyword>
<feature type="transmembrane region" description="Helical" evidence="6">
    <location>
        <begin position="324"/>
        <end position="342"/>
    </location>
</feature>
<keyword evidence="3 6" id="KW-0812">Transmembrane</keyword>
<comment type="subcellular location">
    <subcellularLocation>
        <location evidence="1">Membrane</location>
        <topology evidence="1">Multi-pass membrane protein</topology>
    </subcellularLocation>
</comment>
<gene>
    <name evidence="8" type="ORF">TRUGW13939_01443</name>
</gene>
<keyword evidence="9" id="KW-1185">Reference proteome</keyword>
<feature type="transmembrane region" description="Helical" evidence="6">
    <location>
        <begin position="152"/>
        <end position="175"/>
    </location>
</feature>
<evidence type="ECO:0000256" key="2">
    <source>
        <dbReference type="ARBA" id="ARBA00022448"/>
    </source>
</evidence>
<dbReference type="KEGG" id="trg:TRUGW13939_01443"/>
<dbReference type="GO" id="GO:0022857">
    <property type="term" value="F:transmembrane transporter activity"/>
    <property type="evidence" value="ECO:0007669"/>
    <property type="project" value="InterPro"/>
</dbReference>
<dbReference type="Proteomes" id="UP000509510">
    <property type="component" value="Chromosome I"/>
</dbReference>
<dbReference type="OrthoDB" id="2250022at2759"/>
<dbReference type="Pfam" id="PF07690">
    <property type="entry name" value="MFS_1"/>
    <property type="match status" value="1"/>
</dbReference>
<evidence type="ECO:0000313" key="8">
    <source>
        <dbReference type="EMBL" id="QKX54357.1"/>
    </source>
</evidence>
<dbReference type="AlphaFoldDB" id="A0A7H8QK85"/>
<evidence type="ECO:0000256" key="6">
    <source>
        <dbReference type="SAM" id="Phobius"/>
    </source>
</evidence>
<keyword evidence="5 6" id="KW-0472">Membrane</keyword>
<dbReference type="PANTHER" id="PTHR43791">
    <property type="entry name" value="PERMEASE-RELATED"/>
    <property type="match status" value="1"/>
</dbReference>
<dbReference type="EMBL" id="CP055898">
    <property type="protein sequence ID" value="QKX54357.1"/>
    <property type="molecule type" value="Genomic_DNA"/>
</dbReference>
<name>A0A7H8QK85_TALRU</name>
<evidence type="ECO:0000259" key="7">
    <source>
        <dbReference type="PROSITE" id="PS50850"/>
    </source>
</evidence>
<evidence type="ECO:0000256" key="5">
    <source>
        <dbReference type="ARBA" id="ARBA00023136"/>
    </source>
</evidence>
<proteinExistence type="predicted"/>
<dbReference type="GeneID" id="55988954"/>
<dbReference type="SUPFAM" id="SSF103473">
    <property type="entry name" value="MFS general substrate transporter"/>
    <property type="match status" value="1"/>
</dbReference>
<feature type="transmembrane region" description="Helical" evidence="6">
    <location>
        <begin position="219"/>
        <end position="240"/>
    </location>
</feature>
<dbReference type="InterPro" id="IPR020846">
    <property type="entry name" value="MFS_dom"/>
</dbReference>
<feature type="domain" description="Major facilitator superfamily (MFS) profile" evidence="7">
    <location>
        <begin position="59"/>
        <end position="467"/>
    </location>
</feature>
<feature type="transmembrane region" description="Helical" evidence="6">
    <location>
        <begin position="292"/>
        <end position="312"/>
    </location>
</feature>
<evidence type="ECO:0000256" key="4">
    <source>
        <dbReference type="ARBA" id="ARBA00022989"/>
    </source>
</evidence>
<accession>A0A7H8QK85</accession>
<feature type="transmembrane region" description="Helical" evidence="6">
    <location>
        <begin position="354"/>
        <end position="375"/>
    </location>
</feature>